<evidence type="ECO:0000313" key="3">
    <source>
        <dbReference type="Proteomes" id="UP000001973"/>
    </source>
</evidence>
<evidence type="ECO:0000313" key="2">
    <source>
        <dbReference type="EMBL" id="CAB86124.1"/>
    </source>
</evidence>
<feature type="compositionally biased region" description="Basic and acidic residues" evidence="1">
    <location>
        <begin position="28"/>
        <end position="37"/>
    </location>
</feature>
<dbReference type="STRING" id="100226.gene:17760058"/>
<dbReference type="KEGG" id="sco:SCO2459"/>
<name>Q9L087_STRCO</name>
<dbReference type="AlphaFoldDB" id="Q9L087"/>
<dbReference type="eggNOG" id="ENOG5032WTP">
    <property type="taxonomic scope" value="Bacteria"/>
</dbReference>
<reference evidence="2 3" key="2">
    <citation type="journal article" date="2002" name="Nature">
        <title>Complete genome sequence of the model actinomycete Streptomyces coelicolor A3(2).</title>
        <authorList>
            <person name="Bentley S.D."/>
            <person name="Chater K.F."/>
            <person name="Cerdeno-Tarraga A.M."/>
            <person name="Challis G.L."/>
            <person name="Thomson N.R."/>
            <person name="James K.D."/>
            <person name="Harris D.E."/>
            <person name="Quail M.A."/>
            <person name="Kieser H."/>
            <person name="Harper D."/>
            <person name="Bateman A."/>
            <person name="Brown S."/>
            <person name="Chandra G."/>
            <person name="Chen C.W."/>
            <person name="Collins M."/>
            <person name="Cronin A."/>
            <person name="Fraser A."/>
            <person name="Goble A."/>
            <person name="Hidalgo J."/>
            <person name="Hornsby T."/>
            <person name="Howarth S."/>
            <person name="Huang C.H."/>
            <person name="Kieser T."/>
            <person name="Larke L."/>
            <person name="Murphy L."/>
            <person name="Oliver K."/>
            <person name="O'Neil S."/>
            <person name="Rabbinowitsch E."/>
            <person name="Rajandream M.A."/>
            <person name="Rutherford K."/>
            <person name="Rutter S."/>
            <person name="Seeger K."/>
            <person name="Saunders D."/>
            <person name="Sharp S."/>
            <person name="Squares R."/>
            <person name="Squares S."/>
            <person name="Taylor K."/>
            <person name="Warren T."/>
            <person name="Wietzorrek A."/>
            <person name="Woodward J."/>
            <person name="Barrell B.G."/>
            <person name="Parkhill J."/>
            <person name="Hopwood D.A."/>
        </authorList>
    </citation>
    <scope>NUCLEOTIDE SEQUENCE [LARGE SCALE GENOMIC DNA]</scope>
    <source>
        <strain evidence="3">ATCC BAA-471 / A3(2) / M145</strain>
    </source>
</reference>
<dbReference type="InParanoid" id="Q9L087"/>
<sequence length="177" mass="19753">MDAHLRPVQEGTGSRAEQWQDAPMGTTDSDRDRDRDSEVQYVRFQSPHRNSRGHFTGVFGLVNNLAREGRLSDEQETFRRGGNRWYDAAYTDPSTVDPHVYDDEINPGAAAWFKPSATHLLARVSGYLEILSSHGVACRALRSADPGRVIYEDDVQIVVVPHAPEATAAHENSHGRK</sequence>
<keyword evidence="3" id="KW-1185">Reference proteome</keyword>
<dbReference type="EMBL" id="AL645882">
    <property type="protein sequence ID" value="CAB86124.1"/>
    <property type="molecule type" value="Genomic_DNA"/>
</dbReference>
<dbReference type="PaxDb" id="100226-SCO2459"/>
<evidence type="ECO:0000256" key="1">
    <source>
        <dbReference type="SAM" id="MobiDB-lite"/>
    </source>
</evidence>
<feature type="region of interest" description="Disordered" evidence="1">
    <location>
        <begin position="1"/>
        <end position="37"/>
    </location>
</feature>
<dbReference type="HOGENOM" id="CLU_129891_0_0_11"/>
<reference evidence="2 3" key="1">
    <citation type="journal article" date="1996" name="Mol. Microbiol.">
        <title>A set of ordered cosmids and a detailed genetic and physical map for the 8 Mb Streptomyces coelicolor A3(2) chromosome.</title>
        <authorList>
            <person name="Redenbach M."/>
            <person name="Kieser H.M."/>
            <person name="Denapaite D."/>
            <person name="Eichner A."/>
            <person name="Cullum J."/>
            <person name="Kinashi H."/>
            <person name="Hopwood D.A."/>
        </authorList>
    </citation>
    <scope>NUCLEOTIDE SEQUENCE [LARGE SCALE GENOMIC DNA]</scope>
    <source>
        <strain evidence="3">ATCC BAA-471 / A3(2) / M145</strain>
    </source>
</reference>
<organism evidence="2 3">
    <name type="scientific">Streptomyces coelicolor (strain ATCC BAA-471 / A3(2) / M145)</name>
    <dbReference type="NCBI Taxonomy" id="100226"/>
    <lineage>
        <taxon>Bacteria</taxon>
        <taxon>Bacillati</taxon>
        <taxon>Actinomycetota</taxon>
        <taxon>Actinomycetes</taxon>
        <taxon>Kitasatosporales</taxon>
        <taxon>Streptomycetaceae</taxon>
        <taxon>Streptomyces</taxon>
        <taxon>Streptomyces albidoflavus group</taxon>
    </lineage>
</organism>
<proteinExistence type="predicted"/>
<gene>
    <name evidence="2" type="ordered locus">SCO2459</name>
    <name evidence="2" type="ORF">SCC24.30</name>
</gene>
<protein>
    <submittedName>
        <fullName evidence="2">Uncharacterized protein</fullName>
    </submittedName>
</protein>
<dbReference type="OrthoDB" id="4546670at2"/>
<accession>Q9L087</accession>
<dbReference type="EMBL" id="AL939112">
    <property type="protein sequence ID" value="CAB86124.1"/>
    <property type="molecule type" value="Genomic_DNA"/>
</dbReference>
<dbReference type="Proteomes" id="UP000001973">
    <property type="component" value="Chromosome"/>
</dbReference>